<proteinExistence type="predicted"/>
<feature type="domain" description="DUF6089" evidence="2">
    <location>
        <begin position="4"/>
        <end position="228"/>
    </location>
</feature>
<gene>
    <name evidence="3" type="ORF">NMS_1037</name>
</gene>
<evidence type="ECO:0000313" key="3">
    <source>
        <dbReference type="EMBL" id="BAO55046.1"/>
    </source>
</evidence>
<evidence type="ECO:0000313" key="4">
    <source>
        <dbReference type="Proteomes" id="UP000031760"/>
    </source>
</evidence>
<keyword evidence="4" id="KW-1185">Reference proteome</keyword>
<organism evidence="3 4">
    <name type="scientific">Nonlabens marinus S1-08</name>
    <dbReference type="NCBI Taxonomy" id="1454201"/>
    <lineage>
        <taxon>Bacteria</taxon>
        <taxon>Pseudomonadati</taxon>
        <taxon>Bacteroidota</taxon>
        <taxon>Flavobacteriia</taxon>
        <taxon>Flavobacteriales</taxon>
        <taxon>Flavobacteriaceae</taxon>
        <taxon>Nonlabens</taxon>
    </lineage>
</organism>
<protein>
    <recommendedName>
        <fullName evidence="2">DUF6089 domain-containing protein</fullName>
    </recommendedName>
</protein>
<dbReference type="HOGENOM" id="CLU_071588_1_0_10"/>
<dbReference type="Pfam" id="PF19573">
    <property type="entry name" value="DUF6089"/>
    <property type="match status" value="1"/>
</dbReference>
<feature type="chain" id="PRO_5004914103" description="DUF6089 domain-containing protein" evidence="1">
    <location>
        <begin position="19"/>
        <end position="229"/>
    </location>
</feature>
<evidence type="ECO:0000259" key="2">
    <source>
        <dbReference type="Pfam" id="PF19573"/>
    </source>
</evidence>
<keyword evidence="1" id="KW-0732">Signal</keyword>
<dbReference type="EMBL" id="AP014548">
    <property type="protein sequence ID" value="BAO55046.1"/>
    <property type="molecule type" value="Genomic_DNA"/>
</dbReference>
<accession>W8VZR7</accession>
<dbReference type="InterPro" id="IPR045743">
    <property type="entry name" value="DUF6089"/>
</dbReference>
<feature type="signal peptide" evidence="1">
    <location>
        <begin position="1"/>
        <end position="18"/>
    </location>
</feature>
<evidence type="ECO:0000256" key="1">
    <source>
        <dbReference type="SAM" id="SignalP"/>
    </source>
</evidence>
<name>W8VZR7_9FLAO</name>
<dbReference type="InterPro" id="IPR011250">
    <property type="entry name" value="OMP/PagP_B-barrel"/>
</dbReference>
<dbReference type="SUPFAM" id="SSF56925">
    <property type="entry name" value="OMPA-like"/>
    <property type="match status" value="1"/>
</dbReference>
<dbReference type="KEGG" id="nmf:NMS_1037"/>
<dbReference type="Proteomes" id="UP000031760">
    <property type="component" value="Chromosome"/>
</dbReference>
<reference evidence="3 4" key="1">
    <citation type="journal article" date="2014" name="Proc. Natl. Acad. Sci. U.S.A.">
        <title>Functional characterization of flavobacteria rhodopsins reveals a unique class of light-driven chloride pump in bacteria.</title>
        <authorList>
            <person name="Yoshizawa S."/>
            <person name="Kumagai Y."/>
            <person name="Kim H."/>
            <person name="Ogura Y."/>
            <person name="Hayashi T."/>
            <person name="Iwasaki W."/>
            <person name="DeLong E.F."/>
            <person name="Kogure K."/>
        </authorList>
    </citation>
    <scope>NUCLEOTIDE SEQUENCE [LARGE SCALE GENOMIC DNA]</scope>
    <source>
        <strain evidence="3 4">S1-08</strain>
    </source>
</reference>
<sequence length="229" mass="25709">MRFVLAFLFCIVFAFAKAQTYELGVWAGGSNVIGDVGSTNYVSPNALAVGGIFKWNRSSRHSFRATLIYSQLSGDDAKSDDRSRELRGLSYEYNALEASVGIEYTFWDWELYSGQQQITPYMYSGITALRHGSEALNNNGELEEYDKDITFAIPFVLGVKSNLTQHLILGAEIGARFSFTDNLDGSNPTGELEDREDLKFGNKSNKDWYVFSGITLTYTFGRKPCYCNF</sequence>
<dbReference type="STRING" id="1454201.NMS_1037"/>
<dbReference type="OrthoDB" id="654178at2"/>
<dbReference type="AlphaFoldDB" id="W8VZR7"/>